<proteinExistence type="predicted"/>
<feature type="region of interest" description="Disordered" evidence="2">
    <location>
        <begin position="934"/>
        <end position="1000"/>
    </location>
</feature>
<sequence length="1000" mass="111798">MNNHKSPSKRTPKKNATIPSTASLIPKPDIKLNKAQPLPEKKKSSFFSWLLYRVSFVYIIYALAFKCYYGKPNFVCTVGNEIKHYAINPTLNYAKNTAFCSQAIEFYNLQAYPFYESNLQPVAIVSHNLYLKNIKPAIVKVSDPVIKAAEIQTKNAISFISGRYEKSEFLKPFIDSNSQKLSKIYHSYVHPYTVSVYVQASDFFQFTIYPTTKNLYNHNIKPFYLYHLKPFWLNRIQPTLHTASIKTYDFASNDAIPFLRKYTGVFLDKLEFFFEFQLPPMSKKLVNLLNPWYSDSFLPMIKNFKKETIDLYFEKFPILNVFVEVPKFILNLLKEFYYIFYETVTGKQNRVLKSRRLQSIKSSMHSNNKQKQFASSDKNSKNSLVDNLNFDSTWVKNALYSNGEIAVGSIKKASSWIFSRAGEALLLAKKSLENNSQHDSVSAQPSQASNVASTTVPITTPKSYSKSTSAIPTPVKRAPIKEQKVFSIQTGINDNVNPEEYMAKKIDKEIVSSETIKNIPKDDDEEYNKEILRIQREADLLKEKLESLKNKAVQHEVKLDVQDSEKPLDISSSTTSTTTKPTIVHKAKQSINQPKPLSKSASLKNVNPEQVLDDPVQPAKPIEERSFKAEQPKLAETESESSKPTADTPVLAKATTKPTPVIVKDDSHTIKSSSTQILPADTPVPEPKNQLPKEPKLSPSPVKVEETSAILDIPIDINTDLLMAIPKDSDDSNSNVSSKDTPINKDNKPIESSKSSLVIKPTPSQASSSSADASVDPTDSSSSKANKLEDFVIVRDENQENNNEAKKDSIPENPKKDPKQAASDWVKEAKQSISKEMAESRSREGVSKVAPEPSIVENANNNAAQEAIPEKPAVVVENSQENQPIEPVKKSTVIQHKESVNEIHASSESNSNDKPVYKNQNNIKIAPEGAYVIHAENASDPSKTVSPAAKSSKQPHKILKKAAVKPLTQASDSSVSSPDLKSNTATRSIKLVKRKKKLTT</sequence>
<evidence type="ECO:0000256" key="2">
    <source>
        <dbReference type="SAM" id="MobiDB-lite"/>
    </source>
</evidence>
<dbReference type="AlphaFoldDB" id="A0A1R1Y242"/>
<organism evidence="4 5">
    <name type="scientific">Smittium culicis</name>
    <dbReference type="NCBI Taxonomy" id="133412"/>
    <lineage>
        <taxon>Eukaryota</taxon>
        <taxon>Fungi</taxon>
        <taxon>Fungi incertae sedis</taxon>
        <taxon>Zoopagomycota</taxon>
        <taxon>Kickxellomycotina</taxon>
        <taxon>Harpellomycetes</taxon>
        <taxon>Harpellales</taxon>
        <taxon>Legeriomycetaceae</taxon>
        <taxon>Smittium</taxon>
    </lineage>
</organism>
<feature type="compositionally biased region" description="Low complexity" evidence="2">
    <location>
        <begin position="971"/>
        <end position="982"/>
    </location>
</feature>
<keyword evidence="3" id="KW-0472">Membrane</keyword>
<feature type="compositionally biased region" description="Low complexity" evidence="2">
    <location>
        <begin position="761"/>
        <end position="783"/>
    </location>
</feature>
<comment type="caution">
    <text evidence="4">The sequence shown here is derived from an EMBL/GenBank/DDBJ whole genome shotgun (WGS) entry which is preliminary data.</text>
</comment>
<feature type="region of interest" description="Disordered" evidence="2">
    <location>
        <begin position="725"/>
        <end position="921"/>
    </location>
</feature>
<keyword evidence="3" id="KW-0812">Transmembrane</keyword>
<feature type="compositionally biased region" description="Polar residues" evidence="2">
    <location>
        <begin position="939"/>
        <end position="952"/>
    </location>
</feature>
<feature type="compositionally biased region" description="Basic and acidic residues" evidence="2">
    <location>
        <begin position="621"/>
        <end position="636"/>
    </location>
</feature>
<dbReference type="EMBL" id="LSSN01001113">
    <property type="protein sequence ID" value="OMJ20983.1"/>
    <property type="molecule type" value="Genomic_DNA"/>
</dbReference>
<dbReference type="OrthoDB" id="306876at2759"/>
<evidence type="ECO:0000313" key="4">
    <source>
        <dbReference type="EMBL" id="OMJ20983.1"/>
    </source>
</evidence>
<reference evidence="4 5" key="1">
    <citation type="submission" date="2017-01" db="EMBL/GenBank/DDBJ databases">
        <authorList>
            <person name="Mah S.A."/>
            <person name="Swanson W.J."/>
            <person name="Moy G.W."/>
            <person name="Vacquier V.D."/>
        </authorList>
    </citation>
    <scope>NUCLEOTIDE SEQUENCE [LARGE SCALE GENOMIC DNA]</scope>
    <source>
        <strain evidence="4 5">GSMNP</strain>
    </source>
</reference>
<feature type="region of interest" description="Disordered" evidence="2">
    <location>
        <begin position="567"/>
        <end position="713"/>
    </location>
</feature>
<feature type="region of interest" description="Disordered" evidence="2">
    <location>
        <begin position="1"/>
        <end position="24"/>
    </location>
</feature>
<evidence type="ECO:0000313" key="5">
    <source>
        <dbReference type="Proteomes" id="UP000187283"/>
    </source>
</evidence>
<feature type="compositionally biased region" description="Basic and acidic residues" evidence="2">
    <location>
        <begin position="786"/>
        <end position="830"/>
    </location>
</feature>
<keyword evidence="3" id="KW-1133">Transmembrane helix</keyword>
<feature type="compositionally biased region" description="Basic and acidic residues" evidence="2">
    <location>
        <begin position="836"/>
        <end position="846"/>
    </location>
</feature>
<accession>A0A1R1Y242</accession>
<gene>
    <name evidence="4" type="ORF">AYI70_g3754</name>
</gene>
<feature type="compositionally biased region" description="Basic residues" evidence="2">
    <location>
        <begin position="990"/>
        <end position="1000"/>
    </location>
</feature>
<feature type="compositionally biased region" description="Low complexity" evidence="2">
    <location>
        <begin position="857"/>
        <end position="867"/>
    </location>
</feature>
<feature type="compositionally biased region" description="Basic residues" evidence="2">
    <location>
        <begin position="953"/>
        <end position="963"/>
    </location>
</feature>
<feature type="transmembrane region" description="Helical" evidence="3">
    <location>
        <begin position="46"/>
        <end position="65"/>
    </location>
</feature>
<evidence type="ECO:0000256" key="1">
    <source>
        <dbReference type="SAM" id="Coils"/>
    </source>
</evidence>
<protein>
    <submittedName>
        <fullName evidence="4">Uncharacterized protein</fullName>
    </submittedName>
</protein>
<name>A0A1R1Y242_9FUNG</name>
<dbReference type="Proteomes" id="UP000187283">
    <property type="component" value="Unassembled WGS sequence"/>
</dbReference>
<evidence type="ECO:0000256" key="3">
    <source>
        <dbReference type="SAM" id="Phobius"/>
    </source>
</evidence>
<dbReference type="STRING" id="133412.A0A1R1Y242"/>
<feature type="compositionally biased region" description="Polar residues" evidence="2">
    <location>
        <begin position="904"/>
        <end position="921"/>
    </location>
</feature>
<feature type="coiled-coil region" evidence="1">
    <location>
        <begin position="524"/>
        <end position="565"/>
    </location>
</feature>
<keyword evidence="1" id="KW-0175">Coiled coil</keyword>
<feature type="compositionally biased region" description="Basic residues" evidence="2">
    <location>
        <begin position="1"/>
        <end position="13"/>
    </location>
</feature>
<feature type="compositionally biased region" description="Basic and acidic residues" evidence="2">
    <location>
        <begin position="742"/>
        <end position="751"/>
    </location>
</feature>
<keyword evidence="5" id="KW-1185">Reference proteome</keyword>
<feature type="compositionally biased region" description="Polar residues" evidence="2">
    <location>
        <begin position="589"/>
        <end position="608"/>
    </location>
</feature>